<feature type="non-terminal residue" evidence="1">
    <location>
        <position position="1"/>
    </location>
</feature>
<sequence>KAIVLDLAKEGVQVAFTSRNKKDIEQTLKDLGKTKKSHLGICTDLFEEGATNSLADKVWKEFGQLDIVVNNIGHNLGITDPLCSIEDWRKVFRINLEIHIEINNLFIPHMQKQSWGRILNISAGSAMENNGPVTYCSIKAALTAYSRCMGRVLATDGIVMSALQPGVVVTERGHWGGLHAEDSDHAKKYLEERTVLKRFGEAGEISPMAVLLCSELASFCQGSIVPVDGGQAKHYFQFSYQ</sequence>
<dbReference type="SUPFAM" id="SSF51735">
    <property type="entry name" value="NAD(P)-binding Rossmann-fold domains"/>
    <property type="match status" value="1"/>
</dbReference>
<accession>A0A382Y122</accession>
<dbReference type="Gene3D" id="3.40.50.720">
    <property type="entry name" value="NAD(P)-binding Rossmann-like Domain"/>
    <property type="match status" value="1"/>
</dbReference>
<dbReference type="EMBL" id="UINC01171989">
    <property type="protein sequence ID" value="SVD76840.1"/>
    <property type="molecule type" value="Genomic_DNA"/>
</dbReference>
<dbReference type="PANTHER" id="PTHR43975:SF2">
    <property type="entry name" value="EG:BACR7A4.14 PROTEIN-RELATED"/>
    <property type="match status" value="1"/>
</dbReference>
<dbReference type="InterPro" id="IPR036291">
    <property type="entry name" value="NAD(P)-bd_dom_sf"/>
</dbReference>
<reference evidence="1" key="1">
    <citation type="submission" date="2018-05" db="EMBL/GenBank/DDBJ databases">
        <authorList>
            <person name="Lanie J.A."/>
            <person name="Ng W.-L."/>
            <person name="Kazmierczak K.M."/>
            <person name="Andrzejewski T.M."/>
            <person name="Davidsen T.M."/>
            <person name="Wayne K.J."/>
            <person name="Tettelin H."/>
            <person name="Glass J.I."/>
            <person name="Rusch D."/>
            <person name="Podicherti R."/>
            <person name="Tsui H.-C.T."/>
            <person name="Winkler M.E."/>
        </authorList>
    </citation>
    <scope>NUCLEOTIDE SEQUENCE</scope>
</reference>
<dbReference type="PANTHER" id="PTHR43975">
    <property type="entry name" value="ZGC:101858"/>
    <property type="match status" value="1"/>
</dbReference>
<evidence type="ECO:0000313" key="1">
    <source>
        <dbReference type="EMBL" id="SVD76840.1"/>
    </source>
</evidence>
<name>A0A382Y122_9ZZZZ</name>
<proteinExistence type="predicted"/>
<dbReference type="PRINTS" id="PR00080">
    <property type="entry name" value="SDRFAMILY"/>
</dbReference>
<protein>
    <recommendedName>
        <fullName evidence="2">Oxidoreductase</fullName>
    </recommendedName>
</protein>
<dbReference type="PRINTS" id="PR00081">
    <property type="entry name" value="GDHRDH"/>
</dbReference>
<dbReference type="Pfam" id="PF13561">
    <property type="entry name" value="adh_short_C2"/>
    <property type="match status" value="1"/>
</dbReference>
<dbReference type="AlphaFoldDB" id="A0A382Y122"/>
<dbReference type="InterPro" id="IPR002347">
    <property type="entry name" value="SDR_fam"/>
</dbReference>
<evidence type="ECO:0008006" key="2">
    <source>
        <dbReference type="Google" id="ProtNLM"/>
    </source>
</evidence>
<organism evidence="1">
    <name type="scientific">marine metagenome</name>
    <dbReference type="NCBI Taxonomy" id="408172"/>
    <lineage>
        <taxon>unclassified sequences</taxon>
        <taxon>metagenomes</taxon>
        <taxon>ecological metagenomes</taxon>
    </lineage>
</organism>
<gene>
    <name evidence="1" type="ORF">METZ01_LOCUS429694</name>
</gene>